<evidence type="ECO:0000313" key="9">
    <source>
        <dbReference type="EMBL" id="UNS97893.1"/>
    </source>
</evidence>
<comment type="subcellular location">
    <subcellularLocation>
        <location evidence="1">Cell inner membrane</location>
        <topology evidence="1">Multi-pass membrane protein</topology>
    </subcellularLocation>
</comment>
<feature type="transmembrane region" description="Helical" evidence="7">
    <location>
        <begin position="218"/>
        <end position="239"/>
    </location>
</feature>
<gene>
    <name evidence="9" type="ORF">MMF93_16490</name>
</gene>
<evidence type="ECO:0000259" key="8">
    <source>
        <dbReference type="PROSITE" id="PS50850"/>
    </source>
</evidence>
<dbReference type="PANTHER" id="PTHR23501">
    <property type="entry name" value="MAJOR FACILITATOR SUPERFAMILY"/>
    <property type="match status" value="1"/>
</dbReference>
<feature type="transmembrane region" description="Helical" evidence="7">
    <location>
        <begin position="33"/>
        <end position="51"/>
    </location>
</feature>
<dbReference type="RefSeq" id="WP_242752303.1">
    <property type="nucleotide sequence ID" value="NZ_CP093846.1"/>
</dbReference>
<evidence type="ECO:0000256" key="6">
    <source>
        <dbReference type="SAM" id="MobiDB-lite"/>
    </source>
</evidence>
<dbReference type="InterPro" id="IPR011701">
    <property type="entry name" value="MFS"/>
</dbReference>
<evidence type="ECO:0000313" key="10">
    <source>
        <dbReference type="Proteomes" id="UP001202244"/>
    </source>
</evidence>
<evidence type="ECO:0000256" key="2">
    <source>
        <dbReference type="ARBA" id="ARBA00022448"/>
    </source>
</evidence>
<dbReference type="SUPFAM" id="SSF103473">
    <property type="entry name" value="MFS general substrate transporter"/>
    <property type="match status" value="1"/>
</dbReference>
<protein>
    <submittedName>
        <fullName evidence="9">MFS transporter</fullName>
    </submittedName>
</protein>
<reference evidence="9 10" key="1">
    <citation type="journal article" date="2023" name="Microbiol. Spectr.">
        <title>Synergy between Genome Mining, Metabolomics, and Bioinformatics Uncovers Antibacterial Chlorinated Carbazole Alkaloids and Their Biosynthetic Gene Cluster from Streptomyces tubbatahanensis sp. nov., a Novel Actinomycete Isolated from Sulu Sea, Philippines.</title>
        <authorList>
            <person name="Tenebro C.P."/>
            <person name="Trono D.J.V.L."/>
            <person name="Balida L.A.P."/>
            <person name="Bayog L.K.A."/>
            <person name="Bruna J.R."/>
            <person name="Sabido E.M."/>
            <person name="Caspe D.P.C."/>
            <person name="de Los Santos E.L.C."/>
            <person name="Saludes J.P."/>
            <person name="Dalisay D.S."/>
        </authorList>
    </citation>
    <scope>NUCLEOTIDE SEQUENCE [LARGE SCALE GENOMIC DNA]</scope>
    <source>
        <strain evidence="9 10">DSD3025</strain>
    </source>
</reference>
<evidence type="ECO:0000256" key="1">
    <source>
        <dbReference type="ARBA" id="ARBA00004429"/>
    </source>
</evidence>
<dbReference type="Gene3D" id="1.20.1250.20">
    <property type="entry name" value="MFS general substrate transporter like domains"/>
    <property type="match status" value="2"/>
</dbReference>
<feature type="domain" description="Major facilitator superfamily (MFS) profile" evidence="8">
    <location>
        <begin position="33"/>
        <end position="487"/>
    </location>
</feature>
<dbReference type="EMBL" id="CP093846">
    <property type="protein sequence ID" value="UNS97893.1"/>
    <property type="molecule type" value="Genomic_DNA"/>
</dbReference>
<organism evidence="9 10">
    <name type="scientific">Streptomyces tubbatahanensis</name>
    <dbReference type="NCBI Taxonomy" id="2923272"/>
    <lineage>
        <taxon>Bacteria</taxon>
        <taxon>Bacillati</taxon>
        <taxon>Actinomycetota</taxon>
        <taxon>Actinomycetes</taxon>
        <taxon>Kitasatosporales</taxon>
        <taxon>Streptomycetaceae</taxon>
        <taxon>Streptomyces</taxon>
    </lineage>
</organism>
<proteinExistence type="predicted"/>
<feature type="transmembrane region" description="Helical" evidence="7">
    <location>
        <begin position="417"/>
        <end position="436"/>
    </location>
</feature>
<dbReference type="PANTHER" id="PTHR23501:SF191">
    <property type="entry name" value="VACUOLAR BASIC AMINO ACID TRANSPORTER 4"/>
    <property type="match status" value="1"/>
</dbReference>
<keyword evidence="10" id="KW-1185">Reference proteome</keyword>
<dbReference type="Proteomes" id="UP001202244">
    <property type="component" value="Chromosome"/>
</dbReference>
<sequence>MNEHPTLDKPGPRPDPGPGIAAGPQEHRWSKRLVLWAAVLTLANVLADVAIGSPMMVLPQLLEHFHTDQAAWLNSSAMLAGALWSPLLAKCSDLFGKRRLLIGTLLLACTGALVCLTAPNVWIFLLGRFVQGAAFAAVFLTVALARQICTARVAMALVGLVTSGSSVVGIIEPFLMQPVIDAFGYRSVFIVAALLAAAAALCVRAFIPESPIRSTGRIDLGGALLLGGGLGAVLAYVSLGRELGWLSGGMVTLLVAGAAALAGWAYLGLRVDEPVIDIRALTRPILLTLLALILAAGSFRSMLQLTSIVAQVDPSLGLGYGLGDGGAVAVLLATPNLGIVLGGTCAGWIAGRFGPAPPLLGGIALGIVATFAMLSGVSVLPLALACGAMTGMAAGAIGASGYNLATSIEPPTQQGTIAGVVSVVLALGSVVFTFAGGEVLKATRIPGTLADGAPVSTATGVYLYVTMAGVLFALAAVPAIMLVRNRSATPGEPATPTVTTAPTVTTVTTG</sequence>
<feature type="transmembrane region" description="Helical" evidence="7">
    <location>
        <begin position="245"/>
        <end position="269"/>
    </location>
</feature>
<evidence type="ECO:0000256" key="7">
    <source>
        <dbReference type="SAM" id="Phobius"/>
    </source>
</evidence>
<name>A0ABY3XU68_9ACTN</name>
<feature type="transmembrane region" description="Helical" evidence="7">
    <location>
        <begin position="327"/>
        <end position="351"/>
    </location>
</feature>
<feature type="transmembrane region" description="Helical" evidence="7">
    <location>
        <begin position="129"/>
        <end position="146"/>
    </location>
</feature>
<feature type="region of interest" description="Disordered" evidence="6">
    <location>
        <begin position="1"/>
        <end position="22"/>
    </location>
</feature>
<dbReference type="Pfam" id="PF07690">
    <property type="entry name" value="MFS_1"/>
    <property type="match status" value="1"/>
</dbReference>
<feature type="transmembrane region" description="Helical" evidence="7">
    <location>
        <begin position="100"/>
        <end position="123"/>
    </location>
</feature>
<keyword evidence="4 7" id="KW-1133">Transmembrane helix</keyword>
<feature type="transmembrane region" description="Helical" evidence="7">
    <location>
        <begin position="153"/>
        <end position="171"/>
    </location>
</feature>
<evidence type="ECO:0000256" key="4">
    <source>
        <dbReference type="ARBA" id="ARBA00022989"/>
    </source>
</evidence>
<feature type="transmembrane region" description="Helical" evidence="7">
    <location>
        <begin position="461"/>
        <end position="483"/>
    </location>
</feature>
<accession>A0ABY3XU68</accession>
<keyword evidence="2" id="KW-0813">Transport</keyword>
<feature type="transmembrane region" description="Helical" evidence="7">
    <location>
        <begin position="183"/>
        <end position="206"/>
    </location>
</feature>
<feature type="compositionally biased region" description="Basic and acidic residues" evidence="6">
    <location>
        <begin position="1"/>
        <end position="12"/>
    </location>
</feature>
<feature type="transmembrane region" description="Helical" evidence="7">
    <location>
        <begin position="358"/>
        <end position="376"/>
    </location>
</feature>
<keyword evidence="3 7" id="KW-0812">Transmembrane</keyword>
<evidence type="ECO:0000256" key="3">
    <source>
        <dbReference type="ARBA" id="ARBA00022692"/>
    </source>
</evidence>
<evidence type="ECO:0000256" key="5">
    <source>
        <dbReference type="ARBA" id="ARBA00023136"/>
    </source>
</evidence>
<dbReference type="InterPro" id="IPR036259">
    <property type="entry name" value="MFS_trans_sf"/>
</dbReference>
<keyword evidence="5 7" id="KW-0472">Membrane</keyword>
<dbReference type="InterPro" id="IPR020846">
    <property type="entry name" value="MFS_dom"/>
</dbReference>
<feature type="transmembrane region" description="Helical" evidence="7">
    <location>
        <begin position="71"/>
        <end position="88"/>
    </location>
</feature>
<dbReference type="PROSITE" id="PS50850">
    <property type="entry name" value="MFS"/>
    <property type="match status" value="1"/>
</dbReference>
<feature type="region of interest" description="Disordered" evidence="6">
    <location>
        <begin position="488"/>
        <end position="510"/>
    </location>
</feature>
<feature type="transmembrane region" description="Helical" evidence="7">
    <location>
        <begin position="281"/>
        <end position="299"/>
    </location>
</feature>
<feature type="transmembrane region" description="Helical" evidence="7">
    <location>
        <begin position="382"/>
        <end position="405"/>
    </location>
</feature>